<comment type="cofactor">
    <cofactor evidence="1">
        <name>a divalent metal cation</name>
        <dbReference type="ChEBI" id="CHEBI:60240"/>
    </cofactor>
</comment>
<dbReference type="EMBL" id="AP023086">
    <property type="protein sequence ID" value="BCD97461.1"/>
    <property type="molecule type" value="Genomic_DNA"/>
</dbReference>
<dbReference type="InterPro" id="IPR013527">
    <property type="entry name" value="YicC-like_N"/>
</dbReference>
<evidence type="ECO:0000313" key="9">
    <source>
        <dbReference type="Proteomes" id="UP001320119"/>
    </source>
</evidence>
<dbReference type="Pfam" id="PF03755">
    <property type="entry name" value="YicC-like_N"/>
    <property type="match status" value="1"/>
</dbReference>
<evidence type="ECO:0000256" key="4">
    <source>
        <dbReference type="ARBA" id="ARBA00022801"/>
    </source>
</evidence>
<evidence type="ECO:0000256" key="2">
    <source>
        <dbReference type="ARBA" id="ARBA00022722"/>
    </source>
</evidence>
<dbReference type="Proteomes" id="UP001320119">
    <property type="component" value="Chromosome"/>
</dbReference>
<dbReference type="NCBIfam" id="TIGR00255">
    <property type="entry name" value="YicC/YloC family endoribonuclease"/>
    <property type="match status" value="1"/>
</dbReference>
<dbReference type="KEGG" id="marq:MARGE09_P1662"/>
<protein>
    <recommendedName>
        <fullName evidence="10">YicC family protein</fullName>
    </recommendedName>
</protein>
<keyword evidence="9" id="KW-1185">Reference proteome</keyword>
<gene>
    <name evidence="8" type="ORF">MARGE09_P1662</name>
</gene>
<evidence type="ECO:0000259" key="7">
    <source>
        <dbReference type="Pfam" id="PF08340"/>
    </source>
</evidence>
<accession>A0AAN1WH11</accession>
<reference evidence="8 9" key="1">
    <citation type="journal article" date="2022" name="IScience">
        <title>An ultrasensitive nanofiber-based assay for enzymatic hydrolysis and deep-sea microbial degradation of cellulose.</title>
        <authorList>
            <person name="Tsudome M."/>
            <person name="Tachioka M."/>
            <person name="Miyazaki M."/>
            <person name="Uchimura K."/>
            <person name="Tsuda M."/>
            <person name="Takaki Y."/>
            <person name="Deguchi S."/>
        </authorList>
    </citation>
    <scope>NUCLEOTIDE SEQUENCE [LARGE SCALE GENOMIC DNA]</scope>
    <source>
        <strain evidence="8 9">GE09</strain>
    </source>
</reference>
<comment type="similarity">
    <text evidence="5">Belongs to the YicC/YloC family.</text>
</comment>
<keyword evidence="3" id="KW-0255">Endonuclease</keyword>
<keyword evidence="4" id="KW-0378">Hydrolase</keyword>
<organism evidence="8 9">
    <name type="scientific">Marinagarivorans cellulosilyticus</name>
    <dbReference type="NCBI Taxonomy" id="2721545"/>
    <lineage>
        <taxon>Bacteria</taxon>
        <taxon>Pseudomonadati</taxon>
        <taxon>Pseudomonadota</taxon>
        <taxon>Gammaproteobacteria</taxon>
        <taxon>Cellvibrionales</taxon>
        <taxon>Cellvibrionaceae</taxon>
        <taxon>Marinagarivorans</taxon>
    </lineage>
</organism>
<evidence type="ECO:0000259" key="6">
    <source>
        <dbReference type="Pfam" id="PF03755"/>
    </source>
</evidence>
<evidence type="ECO:0000256" key="5">
    <source>
        <dbReference type="ARBA" id="ARBA00035648"/>
    </source>
</evidence>
<sequence length="286" mass="31865">MTHSMTGFARVEEEFSWGRLSCEIRSVNHRYLEPSIRMPDSLRVAEGSFREQLKKSLSRGKVEVSFFLKQENNDSAQINPEALNGLVQLLSAVSAKVPNPAPVNPLEALRWPGVLQANELDADTLVAAANTMLQKTLTDLQKSRAREGEGLAQHIQDRLSAISQHVATLRSELPALTAAQQDKLSQKIEALQVDVDQDRLAQELVIIAQKSDVAEELDRLDTHIVETQRALKQTGPIGRRLDFLMQEFNREANTLSSKAIASGVTQIAVELKVLVEQMREQVQNIE</sequence>
<feature type="domain" description="Endoribonuclease YicC-like C-terminal" evidence="7">
    <location>
        <begin position="171"/>
        <end position="286"/>
    </location>
</feature>
<evidence type="ECO:0000313" key="8">
    <source>
        <dbReference type="EMBL" id="BCD97461.1"/>
    </source>
</evidence>
<feature type="domain" description="Endoribonuclease YicC-like N-terminal" evidence="6">
    <location>
        <begin position="3"/>
        <end position="152"/>
    </location>
</feature>
<keyword evidence="2" id="KW-0540">Nuclease</keyword>
<evidence type="ECO:0000256" key="3">
    <source>
        <dbReference type="ARBA" id="ARBA00022759"/>
    </source>
</evidence>
<evidence type="ECO:0008006" key="10">
    <source>
        <dbReference type="Google" id="ProtNLM"/>
    </source>
</evidence>
<dbReference type="InterPro" id="IPR005229">
    <property type="entry name" value="YicC/YloC-like"/>
</dbReference>
<dbReference type="Pfam" id="PF08340">
    <property type="entry name" value="YicC-like_C"/>
    <property type="match status" value="1"/>
</dbReference>
<proteinExistence type="inferred from homology"/>
<dbReference type="GO" id="GO:0016787">
    <property type="term" value="F:hydrolase activity"/>
    <property type="evidence" value="ECO:0007669"/>
    <property type="project" value="UniProtKB-KW"/>
</dbReference>
<evidence type="ECO:0000256" key="1">
    <source>
        <dbReference type="ARBA" id="ARBA00001968"/>
    </source>
</evidence>
<dbReference type="GO" id="GO:0004521">
    <property type="term" value="F:RNA endonuclease activity"/>
    <property type="evidence" value="ECO:0007669"/>
    <property type="project" value="InterPro"/>
</dbReference>
<dbReference type="AlphaFoldDB" id="A0AAN1WH11"/>
<dbReference type="RefSeq" id="WP_236986929.1">
    <property type="nucleotide sequence ID" value="NZ_AP023086.1"/>
</dbReference>
<name>A0AAN1WH11_9GAMM</name>
<dbReference type="InterPro" id="IPR013551">
    <property type="entry name" value="YicC-like_C"/>
</dbReference>
<dbReference type="PANTHER" id="PTHR30636">
    <property type="entry name" value="UPF0701 PROTEIN YICC"/>
    <property type="match status" value="1"/>
</dbReference>
<dbReference type="PANTHER" id="PTHR30636:SF3">
    <property type="entry name" value="UPF0701 PROTEIN YICC"/>
    <property type="match status" value="1"/>
</dbReference>